<comment type="caution">
    <text evidence="2">The sequence shown here is derived from an EMBL/GenBank/DDBJ whole genome shotgun (WGS) entry which is preliminary data.</text>
</comment>
<reference evidence="2" key="2">
    <citation type="submission" date="2023-01" db="EMBL/GenBank/DDBJ databases">
        <authorList>
            <person name="Sun Q."/>
            <person name="Evtushenko L."/>
        </authorList>
    </citation>
    <scope>NUCLEOTIDE SEQUENCE</scope>
    <source>
        <strain evidence="2">VKM Ac-1958</strain>
    </source>
</reference>
<dbReference type="EMBL" id="BSET01000002">
    <property type="protein sequence ID" value="GLK02167.1"/>
    <property type="molecule type" value="Genomic_DNA"/>
</dbReference>
<evidence type="ECO:0000313" key="3">
    <source>
        <dbReference type="Proteomes" id="UP001142325"/>
    </source>
</evidence>
<gene>
    <name evidence="2" type="ORF">GCM10017596_18820</name>
</gene>
<evidence type="ECO:0000256" key="1">
    <source>
        <dbReference type="SAM" id="Phobius"/>
    </source>
</evidence>
<dbReference type="AlphaFoldDB" id="A0A9W6M927"/>
<keyword evidence="1" id="KW-0472">Membrane</keyword>
<dbReference type="Proteomes" id="UP001142325">
    <property type="component" value="Unassembled WGS sequence"/>
</dbReference>
<evidence type="ECO:0000313" key="2">
    <source>
        <dbReference type="EMBL" id="GLK02167.1"/>
    </source>
</evidence>
<reference evidence="2" key="1">
    <citation type="journal article" date="2014" name="Int. J. Syst. Evol. Microbiol.">
        <title>Complete genome sequence of Corynebacterium casei LMG S-19264T (=DSM 44701T), isolated from a smear-ripened cheese.</title>
        <authorList>
            <consortium name="US DOE Joint Genome Institute (JGI-PGF)"/>
            <person name="Walter F."/>
            <person name="Albersmeier A."/>
            <person name="Kalinowski J."/>
            <person name="Ruckert C."/>
        </authorList>
    </citation>
    <scope>NUCLEOTIDE SEQUENCE</scope>
    <source>
        <strain evidence="2">VKM Ac-1958</strain>
    </source>
</reference>
<sequence length="366" mass="39814">MDKWQHVREINAGEQLADDRLAAARARVLARLDAPASSPRARKLQRPVWLVAGALVTAAAVTATAIVVAQHDDPAPEIEALPVVTPSPTPIAPTPTPSSTSGATAVQEPFPGTTPAPGQYLRNTCRTETLNYRDAYIRVFTWPELGEYAPISAALMASNLVEFLPADPTQDRIMRWGPHNERLSAYGPWDPASGQPLGDVVAWDNLAPFDPEVFEESWPAPRSEDGPLWSNVPRDPAGLIEFYGRFGPEPTLTPEEINEQVQMSLVSVLNGNSAPADLRAGVLEALMMVTPAASQVVEAGAITFQFSFAQGYWPRSESVTVDLATGWVRESAVRYDRGDRADEDPVPSDVPDIWRTCNVEIVDGVW</sequence>
<feature type="transmembrane region" description="Helical" evidence="1">
    <location>
        <begin position="48"/>
        <end position="69"/>
    </location>
</feature>
<proteinExistence type="predicted"/>
<accession>A0A9W6M927</accession>
<keyword evidence="1" id="KW-1133">Transmembrane helix</keyword>
<dbReference type="RefSeq" id="WP_204939737.1">
    <property type="nucleotide sequence ID" value="NZ_BAAAUM010000002.1"/>
</dbReference>
<protein>
    <submittedName>
        <fullName evidence="2">Uncharacterized protein</fullName>
    </submittedName>
</protein>
<organism evidence="2 3">
    <name type="scientific">Microbacterium keratanolyticum</name>
    <dbReference type="NCBI Taxonomy" id="67574"/>
    <lineage>
        <taxon>Bacteria</taxon>
        <taxon>Bacillati</taxon>
        <taxon>Actinomycetota</taxon>
        <taxon>Actinomycetes</taxon>
        <taxon>Micrococcales</taxon>
        <taxon>Microbacteriaceae</taxon>
        <taxon>Microbacterium</taxon>
    </lineage>
</organism>
<name>A0A9W6M927_9MICO</name>
<keyword evidence="3" id="KW-1185">Reference proteome</keyword>
<keyword evidence="1" id="KW-0812">Transmembrane</keyword>